<dbReference type="EMBL" id="FMYQ01000022">
    <property type="protein sequence ID" value="SDD60912.1"/>
    <property type="molecule type" value="Genomic_DNA"/>
</dbReference>
<accession>A0A1G6W4W4</accession>
<organism evidence="1 2">
    <name type="scientific">Paraburkholderia lycopersici</name>
    <dbReference type="NCBI Taxonomy" id="416944"/>
    <lineage>
        <taxon>Bacteria</taxon>
        <taxon>Pseudomonadati</taxon>
        <taxon>Pseudomonadota</taxon>
        <taxon>Betaproteobacteria</taxon>
        <taxon>Burkholderiales</taxon>
        <taxon>Burkholderiaceae</taxon>
        <taxon>Paraburkholderia</taxon>
    </lineage>
</organism>
<dbReference type="STRING" id="416944.SAMN05421548_12265"/>
<dbReference type="Proteomes" id="UP000198908">
    <property type="component" value="Unassembled WGS sequence"/>
</dbReference>
<dbReference type="InterPro" id="IPR009569">
    <property type="entry name" value="AA_synth_put"/>
</dbReference>
<evidence type="ECO:0000313" key="2">
    <source>
        <dbReference type="Proteomes" id="UP000198908"/>
    </source>
</evidence>
<dbReference type="AlphaFoldDB" id="A0A1G6W4W4"/>
<gene>
    <name evidence="1" type="ORF">SAMN05421548_12265</name>
</gene>
<dbReference type="RefSeq" id="WP_092001194.1">
    <property type="nucleotide sequence ID" value="NZ_FMYQ01000022.1"/>
</dbReference>
<dbReference type="OrthoDB" id="9803312at2"/>
<dbReference type="InterPro" id="IPR035936">
    <property type="entry name" value="BB2672"/>
</dbReference>
<dbReference type="SUPFAM" id="SSF160519">
    <property type="entry name" value="BB2672-like"/>
    <property type="match status" value="1"/>
</dbReference>
<proteinExistence type="predicted"/>
<dbReference type="Gene3D" id="3.30.1330.110">
    <property type="entry name" value="BB2672"/>
    <property type="match status" value="1"/>
</dbReference>
<keyword evidence="2" id="KW-1185">Reference proteome</keyword>
<dbReference type="Pfam" id="PF06684">
    <property type="entry name" value="AA_synth"/>
    <property type="match status" value="1"/>
</dbReference>
<reference evidence="2" key="1">
    <citation type="submission" date="2016-09" db="EMBL/GenBank/DDBJ databases">
        <authorList>
            <person name="Varghese N."/>
            <person name="Submissions S."/>
        </authorList>
    </citation>
    <scope>NUCLEOTIDE SEQUENCE [LARGE SCALE GENOMIC DNA]</scope>
    <source>
        <strain evidence="2">TNe-862</strain>
    </source>
</reference>
<sequence>MDLQVKAVHTFVENHLPGGKYKDEQTLRKVAVVAVIKNPYAGQQVDDLSEMIDASVPIGEQLAKLAVETMAPYRIQSYGKGALVGIAGEQEHAAALLTSVFAEPLRKAAGGGKAWFQSFVKVAAAGTSVDVPMAHKDALYVRSHYDGMTVAIPEGPKPDEVAVMFCVANRGRIGARVGGLQADEIKGEDGLY</sequence>
<evidence type="ECO:0000313" key="1">
    <source>
        <dbReference type="EMBL" id="SDD60912.1"/>
    </source>
</evidence>
<name>A0A1G6W4W4_9BURK</name>
<protein>
    <submittedName>
        <fullName evidence="1">Amino acid synthesis</fullName>
    </submittedName>
</protein>